<protein>
    <submittedName>
        <fullName evidence="1">3520_t:CDS:1</fullName>
    </submittedName>
</protein>
<accession>A0A9N9EZM6</accession>
<dbReference type="AlphaFoldDB" id="A0A9N9EZM6"/>
<evidence type="ECO:0000313" key="1">
    <source>
        <dbReference type="EMBL" id="CAG8694689.1"/>
    </source>
</evidence>
<dbReference type="Proteomes" id="UP000789375">
    <property type="component" value="Unassembled WGS sequence"/>
</dbReference>
<reference evidence="1" key="1">
    <citation type="submission" date="2021-06" db="EMBL/GenBank/DDBJ databases">
        <authorList>
            <person name="Kallberg Y."/>
            <person name="Tangrot J."/>
            <person name="Rosling A."/>
        </authorList>
    </citation>
    <scope>NUCLEOTIDE SEQUENCE</scope>
    <source>
        <strain evidence="1">87-6 pot B 2015</strain>
    </source>
</reference>
<proteinExistence type="predicted"/>
<keyword evidence="2" id="KW-1185">Reference proteome</keyword>
<comment type="caution">
    <text evidence="1">The sequence shown here is derived from an EMBL/GenBank/DDBJ whole genome shotgun (WGS) entry which is preliminary data.</text>
</comment>
<sequence length="64" mass="7216">MDDILQWKKLIHQETVASPSDFSTTLTIITKGQTSSLLKVEAVDLLALKFQNLKKLSNFLQNPD</sequence>
<gene>
    <name evidence="1" type="ORF">FMOSSE_LOCUS13521</name>
</gene>
<evidence type="ECO:0000313" key="2">
    <source>
        <dbReference type="Proteomes" id="UP000789375"/>
    </source>
</evidence>
<dbReference type="EMBL" id="CAJVPP010008138">
    <property type="protein sequence ID" value="CAG8694689.1"/>
    <property type="molecule type" value="Genomic_DNA"/>
</dbReference>
<name>A0A9N9EZM6_FUNMO</name>
<organism evidence="1 2">
    <name type="scientific">Funneliformis mosseae</name>
    <name type="common">Endomycorrhizal fungus</name>
    <name type="synonym">Glomus mosseae</name>
    <dbReference type="NCBI Taxonomy" id="27381"/>
    <lineage>
        <taxon>Eukaryota</taxon>
        <taxon>Fungi</taxon>
        <taxon>Fungi incertae sedis</taxon>
        <taxon>Mucoromycota</taxon>
        <taxon>Glomeromycotina</taxon>
        <taxon>Glomeromycetes</taxon>
        <taxon>Glomerales</taxon>
        <taxon>Glomeraceae</taxon>
        <taxon>Funneliformis</taxon>
    </lineage>
</organism>